<dbReference type="Gene3D" id="3.30.70.930">
    <property type="match status" value="1"/>
</dbReference>
<dbReference type="EMBL" id="JAFMNU010000013">
    <property type="protein sequence ID" value="MBO0623857.1"/>
    <property type="molecule type" value="Genomic_DNA"/>
</dbReference>
<keyword evidence="4" id="KW-1185">Reference proteome</keyword>
<evidence type="ECO:0000259" key="2">
    <source>
        <dbReference type="Pfam" id="PF01910"/>
    </source>
</evidence>
<dbReference type="SUPFAM" id="SSF89957">
    <property type="entry name" value="MTH1187/YkoF-like"/>
    <property type="match status" value="1"/>
</dbReference>
<dbReference type="PANTHER" id="PTHR33777:SF1">
    <property type="entry name" value="UPF0045 PROTEIN ECM15"/>
    <property type="match status" value="1"/>
</dbReference>
<organism evidence="3 4">
    <name type="scientific">Bifidobacterium asteroides</name>
    <dbReference type="NCBI Taxonomy" id="1684"/>
    <lineage>
        <taxon>Bacteria</taxon>
        <taxon>Bacillati</taxon>
        <taxon>Actinomycetota</taxon>
        <taxon>Actinomycetes</taxon>
        <taxon>Bifidobacteriales</taxon>
        <taxon>Bifidobacteriaceae</taxon>
        <taxon>Bifidobacterium</taxon>
    </lineage>
</organism>
<dbReference type="InterPro" id="IPR029756">
    <property type="entry name" value="MTH1187/YkoF-like"/>
</dbReference>
<feature type="domain" description="Thiamine-binding protein" evidence="2">
    <location>
        <begin position="17"/>
        <end position="104"/>
    </location>
</feature>
<sequence length="110" mass="12047">MVQAQNSQDSAYLNTVASVTIAPIGLGEELSTYVAQAIKVIRDSGLSNETNAMSTVIEGDLSEVMQIVEKATRALAEQGYRTEVSLKLDIRQGKRSQIHQKVELIDKILQ</sequence>
<dbReference type="InterPro" id="IPR051614">
    <property type="entry name" value="UPF0045_domain"/>
</dbReference>
<dbReference type="PANTHER" id="PTHR33777">
    <property type="entry name" value="UPF0045 PROTEIN ECM15"/>
    <property type="match status" value="1"/>
</dbReference>
<dbReference type="NCBIfam" id="TIGR00106">
    <property type="entry name" value="MTH1187 family thiamine-binding protein"/>
    <property type="match status" value="1"/>
</dbReference>
<reference evidence="3" key="1">
    <citation type="submission" date="2021-03" db="EMBL/GenBank/DDBJ databases">
        <title>Genome sequence of Bifidobacterium asteroides strain wkB204 isolated from a honey bee gut.</title>
        <authorList>
            <person name="Motta E.V.S."/>
            <person name="Kwong W.K."/>
            <person name="Moran N.A."/>
        </authorList>
    </citation>
    <scope>NUCLEOTIDE SEQUENCE</scope>
    <source>
        <strain evidence="3">WkB204</strain>
    </source>
</reference>
<accession>A0ABS3IU92</accession>
<protein>
    <submittedName>
        <fullName evidence="3">MTH1187 family thiamine-binding protein</fullName>
    </submittedName>
</protein>
<dbReference type="Proteomes" id="UP000664299">
    <property type="component" value="Unassembled WGS sequence"/>
</dbReference>
<evidence type="ECO:0000256" key="1">
    <source>
        <dbReference type="ARBA" id="ARBA00010272"/>
    </source>
</evidence>
<gene>
    <name evidence="3" type="ORF">J1F30_05690</name>
</gene>
<evidence type="ECO:0000313" key="3">
    <source>
        <dbReference type="EMBL" id="MBO0623857.1"/>
    </source>
</evidence>
<evidence type="ECO:0000313" key="4">
    <source>
        <dbReference type="Proteomes" id="UP000664299"/>
    </source>
</evidence>
<proteinExistence type="inferred from homology"/>
<name>A0ABS3IU92_9BIFI</name>
<comment type="similarity">
    <text evidence="1">Belongs to the UPF0045 family.</text>
</comment>
<dbReference type="Pfam" id="PF01910">
    <property type="entry name" value="Thiamine_BP"/>
    <property type="match status" value="1"/>
</dbReference>
<dbReference type="InterPro" id="IPR002767">
    <property type="entry name" value="Thiamine_BP"/>
</dbReference>
<comment type="caution">
    <text evidence="3">The sequence shown here is derived from an EMBL/GenBank/DDBJ whole genome shotgun (WGS) entry which is preliminary data.</text>
</comment>